<sequence>MQLSSFILTAVGSWLIGKPVPDRLHRRPITGDSLRTGLIASNFRVRRLVAAWALLLGEWAPHQIDPYIEVLVQHAAQTFFKLLRMDRHMFDLLDTPQLEGVSFEVGQLPVLRLVQLTVQSRSRAILALNDFFEELEMLGAGVTLRASAHLGRTFGNSDGQRTVGEMLKFLRWKGLNIPASYSMD</sequence>
<name>A0A2H3CID0_ARMGA</name>
<dbReference type="InParanoid" id="A0A2H3CID0"/>
<dbReference type="AlphaFoldDB" id="A0A2H3CID0"/>
<keyword evidence="2" id="KW-1185">Reference proteome</keyword>
<dbReference type="Proteomes" id="UP000217790">
    <property type="component" value="Unassembled WGS sequence"/>
</dbReference>
<protein>
    <submittedName>
        <fullName evidence="1">Uncharacterized protein</fullName>
    </submittedName>
</protein>
<proteinExistence type="predicted"/>
<gene>
    <name evidence="1" type="ORF">ARMGADRAFT_1041151</name>
</gene>
<feature type="non-terminal residue" evidence="1">
    <location>
        <position position="1"/>
    </location>
</feature>
<evidence type="ECO:0000313" key="1">
    <source>
        <dbReference type="EMBL" id="PBK78952.1"/>
    </source>
</evidence>
<reference evidence="2" key="1">
    <citation type="journal article" date="2017" name="Nat. Ecol. Evol.">
        <title>Genome expansion and lineage-specific genetic innovations in the forest pathogenic fungi Armillaria.</title>
        <authorList>
            <person name="Sipos G."/>
            <person name="Prasanna A.N."/>
            <person name="Walter M.C."/>
            <person name="O'Connor E."/>
            <person name="Balint B."/>
            <person name="Krizsan K."/>
            <person name="Kiss B."/>
            <person name="Hess J."/>
            <person name="Varga T."/>
            <person name="Slot J."/>
            <person name="Riley R."/>
            <person name="Boka B."/>
            <person name="Rigling D."/>
            <person name="Barry K."/>
            <person name="Lee J."/>
            <person name="Mihaltcheva S."/>
            <person name="LaButti K."/>
            <person name="Lipzen A."/>
            <person name="Waldron R."/>
            <person name="Moloney N.M."/>
            <person name="Sperisen C."/>
            <person name="Kredics L."/>
            <person name="Vagvoelgyi C."/>
            <person name="Patrignani A."/>
            <person name="Fitzpatrick D."/>
            <person name="Nagy I."/>
            <person name="Doyle S."/>
            <person name="Anderson J.B."/>
            <person name="Grigoriev I.V."/>
            <person name="Gueldener U."/>
            <person name="Muensterkoetter M."/>
            <person name="Nagy L.G."/>
        </authorList>
    </citation>
    <scope>NUCLEOTIDE SEQUENCE [LARGE SCALE GENOMIC DNA]</scope>
    <source>
        <strain evidence="2">Ar21-2</strain>
    </source>
</reference>
<accession>A0A2H3CID0</accession>
<dbReference type="OrthoDB" id="3002383at2759"/>
<evidence type="ECO:0000313" key="2">
    <source>
        <dbReference type="Proteomes" id="UP000217790"/>
    </source>
</evidence>
<dbReference type="EMBL" id="KZ293941">
    <property type="protein sequence ID" value="PBK78952.1"/>
    <property type="molecule type" value="Genomic_DNA"/>
</dbReference>
<organism evidence="1 2">
    <name type="scientific">Armillaria gallica</name>
    <name type="common">Bulbous honey fungus</name>
    <name type="synonym">Armillaria bulbosa</name>
    <dbReference type="NCBI Taxonomy" id="47427"/>
    <lineage>
        <taxon>Eukaryota</taxon>
        <taxon>Fungi</taxon>
        <taxon>Dikarya</taxon>
        <taxon>Basidiomycota</taxon>
        <taxon>Agaricomycotina</taxon>
        <taxon>Agaricomycetes</taxon>
        <taxon>Agaricomycetidae</taxon>
        <taxon>Agaricales</taxon>
        <taxon>Marasmiineae</taxon>
        <taxon>Physalacriaceae</taxon>
        <taxon>Armillaria</taxon>
    </lineage>
</organism>